<dbReference type="KEGG" id="panc:E2636_01395"/>
<sequence>MIITDTAKEMLTNAMAEKNAAGIRFYFVGQGCCGPQLGLSLDVPEEQDVIKEVNGVQVAIDQRVLTMAEEVTIDMQDGSLTLVGLPENC</sequence>
<dbReference type="OrthoDB" id="2355011at2"/>
<dbReference type="Gene3D" id="2.60.300.12">
    <property type="entry name" value="HesB-like domain"/>
    <property type="match status" value="1"/>
</dbReference>
<feature type="domain" description="Core" evidence="1">
    <location>
        <begin position="3"/>
        <end position="82"/>
    </location>
</feature>
<gene>
    <name evidence="2" type="ORF">E2636_01395</name>
</gene>
<keyword evidence="3" id="KW-1185">Reference proteome</keyword>
<dbReference type="AlphaFoldDB" id="A0A4P6ZTV2"/>
<evidence type="ECO:0000259" key="1">
    <source>
        <dbReference type="Pfam" id="PF01521"/>
    </source>
</evidence>
<proteinExistence type="predicted"/>
<dbReference type="Proteomes" id="UP000294292">
    <property type="component" value="Chromosome"/>
</dbReference>
<dbReference type="InterPro" id="IPR035903">
    <property type="entry name" value="HesB-like_dom_sf"/>
</dbReference>
<reference evidence="2 3" key="1">
    <citation type="submission" date="2019-03" db="EMBL/GenBank/DDBJ databases">
        <title>Complete genome sequence of Paenisporosarcina antarctica CGMCC 1.6503T.</title>
        <authorList>
            <person name="Rong J.-C."/>
            <person name="Chi N.-Y."/>
            <person name="Zhang Q.-F."/>
        </authorList>
    </citation>
    <scope>NUCLEOTIDE SEQUENCE [LARGE SCALE GENOMIC DNA]</scope>
    <source>
        <strain evidence="2 3">CGMCC 1.6503</strain>
    </source>
</reference>
<organism evidence="2 3">
    <name type="scientific">Paenisporosarcina antarctica</name>
    <dbReference type="NCBI Taxonomy" id="417367"/>
    <lineage>
        <taxon>Bacteria</taxon>
        <taxon>Bacillati</taxon>
        <taxon>Bacillota</taxon>
        <taxon>Bacilli</taxon>
        <taxon>Bacillales</taxon>
        <taxon>Caryophanaceae</taxon>
        <taxon>Paenisporosarcina</taxon>
    </lineage>
</organism>
<dbReference type="InterPro" id="IPR000361">
    <property type="entry name" value="ATAP_core_dom"/>
</dbReference>
<dbReference type="EMBL" id="CP038015">
    <property type="protein sequence ID" value="QBP39890.1"/>
    <property type="molecule type" value="Genomic_DNA"/>
</dbReference>
<evidence type="ECO:0000313" key="2">
    <source>
        <dbReference type="EMBL" id="QBP39890.1"/>
    </source>
</evidence>
<accession>A0A4P6ZTV2</accession>
<dbReference type="Pfam" id="PF01521">
    <property type="entry name" value="Fe-S_biosyn"/>
    <property type="match status" value="1"/>
</dbReference>
<dbReference type="RefSeq" id="WP_017378922.1">
    <property type="nucleotide sequence ID" value="NZ_CP038015.1"/>
</dbReference>
<protein>
    <submittedName>
        <fullName evidence="2">Adhesin</fullName>
    </submittedName>
</protein>
<dbReference type="SUPFAM" id="SSF89360">
    <property type="entry name" value="HesB-like domain"/>
    <property type="match status" value="1"/>
</dbReference>
<evidence type="ECO:0000313" key="3">
    <source>
        <dbReference type="Proteomes" id="UP000294292"/>
    </source>
</evidence>
<name>A0A4P6ZTV2_9BACL</name>